<keyword evidence="2 3" id="KW-0808">Transferase</keyword>
<dbReference type="Pfam" id="PF01075">
    <property type="entry name" value="Glyco_transf_9"/>
    <property type="match status" value="1"/>
</dbReference>
<dbReference type="EMBL" id="JASVDS010000005">
    <property type="protein sequence ID" value="MDL5033799.1"/>
    <property type="molecule type" value="Genomic_DNA"/>
</dbReference>
<dbReference type="PANTHER" id="PTHR30160:SF1">
    <property type="entry name" value="LIPOPOLYSACCHARIDE 1,2-N-ACETYLGLUCOSAMINETRANSFERASE-RELATED"/>
    <property type="match status" value="1"/>
</dbReference>
<gene>
    <name evidence="3" type="ORF">QRD43_17950</name>
</gene>
<name>A0ABT7LLQ5_9BURK</name>
<organism evidence="3 4">
    <name type="scientific">Roseateles subflavus</name>
    <dbReference type="NCBI Taxonomy" id="3053353"/>
    <lineage>
        <taxon>Bacteria</taxon>
        <taxon>Pseudomonadati</taxon>
        <taxon>Pseudomonadota</taxon>
        <taxon>Betaproteobacteria</taxon>
        <taxon>Burkholderiales</taxon>
        <taxon>Sphaerotilaceae</taxon>
        <taxon>Roseateles</taxon>
    </lineage>
</organism>
<dbReference type="CDD" id="cd03789">
    <property type="entry name" value="GT9_LPS_heptosyltransferase"/>
    <property type="match status" value="1"/>
</dbReference>
<comment type="caution">
    <text evidence="3">The sequence shown here is derived from an EMBL/GenBank/DDBJ whole genome shotgun (WGS) entry which is preliminary data.</text>
</comment>
<proteinExistence type="predicted"/>
<evidence type="ECO:0000256" key="2">
    <source>
        <dbReference type="ARBA" id="ARBA00022679"/>
    </source>
</evidence>
<dbReference type="RefSeq" id="WP_285983876.1">
    <property type="nucleotide sequence ID" value="NZ_JASVDS010000005.1"/>
</dbReference>
<protein>
    <submittedName>
        <fullName evidence="3">Glycosyltransferase family 9 protein</fullName>
        <ecNumber evidence="3">2.4.-.-</ecNumber>
    </submittedName>
</protein>
<accession>A0ABT7LLQ5</accession>
<dbReference type="SUPFAM" id="SSF53756">
    <property type="entry name" value="UDP-Glycosyltransferase/glycogen phosphorylase"/>
    <property type="match status" value="1"/>
</dbReference>
<evidence type="ECO:0000313" key="3">
    <source>
        <dbReference type="EMBL" id="MDL5033799.1"/>
    </source>
</evidence>
<dbReference type="PANTHER" id="PTHR30160">
    <property type="entry name" value="TETRAACYLDISACCHARIDE 4'-KINASE-RELATED"/>
    <property type="match status" value="1"/>
</dbReference>
<evidence type="ECO:0000313" key="4">
    <source>
        <dbReference type="Proteomes" id="UP001238603"/>
    </source>
</evidence>
<reference evidence="3 4" key="1">
    <citation type="submission" date="2023-06" db="EMBL/GenBank/DDBJ databases">
        <title>Pelomonas sp. APW6 16S ribosomal RNA gene genome sequencing and assembly.</title>
        <authorList>
            <person name="Woo H."/>
        </authorList>
    </citation>
    <scope>NUCLEOTIDE SEQUENCE [LARGE SCALE GENOMIC DNA]</scope>
    <source>
        <strain evidence="3 4">APW6</strain>
    </source>
</reference>
<dbReference type="InterPro" id="IPR051199">
    <property type="entry name" value="LPS_LOS_Heptosyltrfase"/>
</dbReference>
<dbReference type="GO" id="GO:0016757">
    <property type="term" value="F:glycosyltransferase activity"/>
    <property type="evidence" value="ECO:0007669"/>
    <property type="project" value="UniProtKB-KW"/>
</dbReference>
<dbReference type="InterPro" id="IPR002201">
    <property type="entry name" value="Glyco_trans_9"/>
</dbReference>
<dbReference type="EC" id="2.4.-.-" evidence="3"/>
<dbReference type="Proteomes" id="UP001238603">
    <property type="component" value="Unassembled WGS sequence"/>
</dbReference>
<dbReference type="Gene3D" id="3.40.50.2000">
    <property type="entry name" value="Glycogen Phosphorylase B"/>
    <property type="match status" value="2"/>
</dbReference>
<sequence length="397" mass="42032">MSHSLAVPGEVRRIVVLRALGLGDLLCAGPALRALRAGFPEADIALLGLPWAQGFVTRHEVVDRWIGLPGWPGLDEQPLRPEALPAFLTDMQRQRFDLAVQLHGSGTASNGLVALLGARLCAGFHRAGGWVPPGQELRFRPWPEHGHESQRLLALCRHLGMPAVDERLSFPLRPGDREALGQVWPGLAADAPYVCLHAGAQLASRRWPAQRFAAVADALYDAGYRIVLSGSAAELPLARQLEDLMRAPCDNLVGLTSLWTLGALIAGARGLIANDTGVSHIAAALAVPSLIVSSGGDVSRWAPPDPALHRVLSKPAPCRPCAHRECPTGHGCAHALSVYEVLEALQSVLDLPPITAAPAAVPLSLSTFKGATHGASSAHPDLARAWQLPLQPQPGPA</sequence>
<keyword evidence="4" id="KW-1185">Reference proteome</keyword>
<keyword evidence="1 3" id="KW-0328">Glycosyltransferase</keyword>
<evidence type="ECO:0000256" key="1">
    <source>
        <dbReference type="ARBA" id="ARBA00022676"/>
    </source>
</evidence>